<accession>A0A426YP01</accession>
<dbReference type="AlphaFoldDB" id="A0A426YP01"/>
<dbReference type="Proteomes" id="UP000287651">
    <property type="component" value="Unassembled WGS sequence"/>
</dbReference>
<proteinExistence type="predicted"/>
<protein>
    <submittedName>
        <fullName evidence="1">Uncharacterized protein</fullName>
    </submittedName>
</protein>
<comment type="caution">
    <text evidence="1">The sequence shown here is derived from an EMBL/GenBank/DDBJ whole genome shotgun (WGS) entry which is preliminary data.</text>
</comment>
<dbReference type="EMBL" id="AMZH03011132">
    <property type="protein sequence ID" value="RRT53459.1"/>
    <property type="molecule type" value="Genomic_DNA"/>
</dbReference>
<name>A0A426YP01_ENSVE</name>
<gene>
    <name evidence="1" type="ORF">B296_00019845</name>
</gene>
<evidence type="ECO:0000313" key="2">
    <source>
        <dbReference type="Proteomes" id="UP000287651"/>
    </source>
</evidence>
<organism evidence="1 2">
    <name type="scientific">Ensete ventricosum</name>
    <name type="common">Abyssinian banana</name>
    <name type="synonym">Musa ensete</name>
    <dbReference type="NCBI Taxonomy" id="4639"/>
    <lineage>
        <taxon>Eukaryota</taxon>
        <taxon>Viridiplantae</taxon>
        <taxon>Streptophyta</taxon>
        <taxon>Embryophyta</taxon>
        <taxon>Tracheophyta</taxon>
        <taxon>Spermatophyta</taxon>
        <taxon>Magnoliopsida</taxon>
        <taxon>Liliopsida</taxon>
        <taxon>Zingiberales</taxon>
        <taxon>Musaceae</taxon>
        <taxon>Ensete</taxon>
    </lineage>
</organism>
<evidence type="ECO:0000313" key="1">
    <source>
        <dbReference type="EMBL" id="RRT53459.1"/>
    </source>
</evidence>
<sequence length="205" mass="21770">MPPPSLPPLPLLRHRSSHPKAISLFNCSHISSSLPPPLLSLPTLLPCSLAAAATQKVSTMLLEPSLVMHNSVDVAFDHHILLKGRHFCYLAYHSTLHSVTIAAAMPSSTVAVASVPLPSTSPSAFYCHLLRPLPPPLPFLHRHTFRASSSLTLAVVSVINVVASFAVAAAPISMLPLPVTIASVVPYANLLSSSLRQQTSFLTAT</sequence>
<reference evidence="1 2" key="1">
    <citation type="journal article" date="2014" name="Agronomy (Basel)">
        <title>A Draft Genome Sequence for Ensete ventricosum, the Drought-Tolerant Tree Against Hunger.</title>
        <authorList>
            <person name="Harrison J."/>
            <person name="Moore K.A."/>
            <person name="Paszkiewicz K."/>
            <person name="Jones T."/>
            <person name="Grant M."/>
            <person name="Ambacheew D."/>
            <person name="Muzemil S."/>
            <person name="Studholme D.J."/>
        </authorList>
    </citation>
    <scope>NUCLEOTIDE SEQUENCE [LARGE SCALE GENOMIC DNA]</scope>
</reference>